<dbReference type="Proteomes" id="UP000598360">
    <property type="component" value="Unassembled WGS sequence"/>
</dbReference>
<proteinExistence type="predicted"/>
<dbReference type="EMBL" id="JADEYC010000007">
    <property type="protein sequence ID" value="MBE9373765.1"/>
    <property type="molecule type" value="Genomic_DNA"/>
</dbReference>
<evidence type="ECO:0000313" key="2">
    <source>
        <dbReference type="EMBL" id="MBE9373765.1"/>
    </source>
</evidence>
<comment type="caution">
    <text evidence="2">The sequence shown here is derived from an EMBL/GenBank/DDBJ whole genome shotgun (WGS) entry which is preliminary data.</text>
</comment>
<evidence type="ECO:0000259" key="1">
    <source>
        <dbReference type="Pfam" id="PF02230"/>
    </source>
</evidence>
<feature type="domain" description="Phospholipase/carboxylesterase/thioesterase" evidence="1">
    <location>
        <begin position="60"/>
        <end position="205"/>
    </location>
</feature>
<dbReference type="RefSeq" id="WP_193927199.1">
    <property type="nucleotide sequence ID" value="NZ_JADEYC010000007.1"/>
</dbReference>
<dbReference type="AlphaFoldDB" id="A0A929B8H0"/>
<dbReference type="InterPro" id="IPR003140">
    <property type="entry name" value="PLipase/COase/thioEstase"/>
</dbReference>
<dbReference type="GO" id="GO:0016787">
    <property type="term" value="F:hydrolase activity"/>
    <property type="evidence" value="ECO:0007669"/>
    <property type="project" value="InterPro"/>
</dbReference>
<reference evidence="2" key="1">
    <citation type="submission" date="2020-10" db="EMBL/GenBank/DDBJ databases">
        <title>Diversity and distribution of actinomycetes associated with coral in the coast of Hainan.</title>
        <authorList>
            <person name="Li F."/>
        </authorList>
    </citation>
    <scope>NUCLEOTIDE SEQUENCE</scope>
    <source>
        <strain evidence="2">HNM0983</strain>
    </source>
</reference>
<organism evidence="2 3">
    <name type="scientific">Saccharopolyspora montiporae</name>
    <dbReference type="NCBI Taxonomy" id="2781240"/>
    <lineage>
        <taxon>Bacteria</taxon>
        <taxon>Bacillati</taxon>
        <taxon>Actinomycetota</taxon>
        <taxon>Actinomycetes</taxon>
        <taxon>Pseudonocardiales</taxon>
        <taxon>Pseudonocardiaceae</taxon>
        <taxon>Saccharopolyspora</taxon>
    </lineage>
</organism>
<keyword evidence="3" id="KW-1185">Reference proteome</keyword>
<name>A0A929B8H0_9PSEU</name>
<sequence length="213" mass="22740">MTAEAGTGPLLEWGADPADAERAVLAVHGRGQGPDFLQRTALRFGDLPVRFHAPRAAGGSWYPGSFRDPPADNQPALEDSLDVLAGCTRLLADRGFPPERTVLWGFSQGACLLAHYALTRARARFGGIILFTGGYLGPDGDGAPPPEPALRGVDALLRTVDRDPWVPPQRVADTAEVLRRSGAHVDLRIDPGAEHIITDEACTAAARLLARPR</sequence>
<protein>
    <submittedName>
        <fullName evidence="2">Phospholipase</fullName>
    </submittedName>
</protein>
<evidence type="ECO:0000313" key="3">
    <source>
        <dbReference type="Proteomes" id="UP000598360"/>
    </source>
</evidence>
<accession>A0A929B8H0</accession>
<gene>
    <name evidence="2" type="ORF">IQ251_04805</name>
</gene>
<dbReference type="Gene3D" id="3.40.50.1820">
    <property type="entry name" value="alpha/beta hydrolase"/>
    <property type="match status" value="1"/>
</dbReference>
<dbReference type="Pfam" id="PF02230">
    <property type="entry name" value="Abhydrolase_2"/>
    <property type="match status" value="1"/>
</dbReference>
<dbReference type="SUPFAM" id="SSF53474">
    <property type="entry name" value="alpha/beta-Hydrolases"/>
    <property type="match status" value="1"/>
</dbReference>
<dbReference type="InterPro" id="IPR029058">
    <property type="entry name" value="AB_hydrolase_fold"/>
</dbReference>